<protein>
    <submittedName>
        <fullName evidence="2">Cobalt/nickel transport protein</fullName>
    </submittedName>
</protein>
<dbReference type="Proteomes" id="UP000326641">
    <property type="component" value="Unassembled WGS sequence"/>
</dbReference>
<feature type="chain" id="PRO_5024418806" evidence="1">
    <location>
        <begin position="25"/>
        <end position="258"/>
    </location>
</feature>
<keyword evidence="3" id="KW-1185">Reference proteome</keyword>
<gene>
    <name evidence="2" type="ORF">DF3PA_10106</name>
</gene>
<organism evidence="2 3">
    <name type="scientific">Candidatus Defluviicoccus seviourii</name>
    <dbReference type="NCBI Taxonomy" id="2565273"/>
    <lineage>
        <taxon>Bacteria</taxon>
        <taxon>Pseudomonadati</taxon>
        <taxon>Pseudomonadota</taxon>
        <taxon>Alphaproteobacteria</taxon>
        <taxon>Rhodospirillales</taxon>
        <taxon>Rhodospirillaceae</taxon>
        <taxon>Defluviicoccus</taxon>
    </lineage>
</organism>
<feature type="signal peptide" evidence="1">
    <location>
        <begin position="1"/>
        <end position="24"/>
    </location>
</feature>
<dbReference type="AlphaFoldDB" id="A0A564W942"/>
<evidence type="ECO:0000313" key="3">
    <source>
        <dbReference type="Proteomes" id="UP000326641"/>
    </source>
</evidence>
<accession>A0A564W942</accession>
<evidence type="ECO:0000313" key="2">
    <source>
        <dbReference type="EMBL" id="VUX44981.1"/>
    </source>
</evidence>
<dbReference type="EMBL" id="UXAT02000001">
    <property type="protein sequence ID" value="VUX44981.1"/>
    <property type="molecule type" value="Genomic_DNA"/>
</dbReference>
<dbReference type="InterPro" id="IPR019613">
    <property type="entry name" value="DUF4198"/>
</dbReference>
<evidence type="ECO:0000256" key="1">
    <source>
        <dbReference type="SAM" id="SignalP"/>
    </source>
</evidence>
<comment type="caution">
    <text evidence="2">The sequence shown here is derived from an EMBL/GenBank/DDBJ whole genome shotgun (WGS) entry which is preliminary data.</text>
</comment>
<proteinExistence type="predicted"/>
<sequence>MRRTLGAFMAAFTAVMASGQPAGAHFQELLPSSDTVAEPAQSKVTLDLVFTHPMERGPVMPMARPARFGVKSNGTIEDLSALLQPRTIAGAQAWQAVYEVKKPGNYVFFVEPQPYWEPGEEKMIVHYTKVVVDGFGHGDGWDTAVGLPVEIRPLVRPYGLWTGNVFRGIVEAKGEPVPFADIEVEWVNDGTITPPSDAFITQVIKTNAQGEFAYAMPRAGWWGFAALIEADQPMQSPTGKPVPVELGGLMWVRAVDMK</sequence>
<keyword evidence="1" id="KW-0732">Signal</keyword>
<reference evidence="2" key="1">
    <citation type="submission" date="2018-11" db="EMBL/GenBank/DDBJ databases">
        <authorList>
            <person name="Onetto C."/>
        </authorList>
    </citation>
    <scope>NUCLEOTIDE SEQUENCE [LARGE SCALE GENOMIC DNA]</scope>
</reference>
<dbReference type="Pfam" id="PF10670">
    <property type="entry name" value="DUF4198"/>
    <property type="match status" value="1"/>
</dbReference>
<name>A0A564W942_9PROT</name>